<evidence type="ECO:0000259" key="1">
    <source>
        <dbReference type="Pfam" id="PF04909"/>
    </source>
</evidence>
<dbReference type="Pfam" id="PF04909">
    <property type="entry name" value="Amidohydro_2"/>
    <property type="match status" value="1"/>
</dbReference>
<name>X1U5X9_9ZZZZ</name>
<comment type="caution">
    <text evidence="2">The sequence shown here is derived from an EMBL/GenBank/DDBJ whole genome shotgun (WGS) entry which is preliminary data.</text>
</comment>
<gene>
    <name evidence="2" type="ORF">S12H4_29639</name>
</gene>
<sequence>MIKDDVISRNKTALFIPIATDKYNYLEKKIKEENFIGLKPYPDLAVGLDYDNQNSISIFNFLSEEHLKIANKLGLIILLHIPKIKRLNDKKNLDDIINICNSYPNIKLILAHAGRSYCVSDLVDSIKKIYRLKNLYVDTAMINNWEVIELLLEYLGCEKIIYGSDLPVAAFRGKNICINNKHFFVTYPPFPWSLSNESLREDNFTFFLYEEIRAILKAIKKKKMDKKVISNIFYKNIKDLM</sequence>
<dbReference type="GO" id="GO:0016787">
    <property type="term" value="F:hydrolase activity"/>
    <property type="evidence" value="ECO:0007669"/>
    <property type="project" value="InterPro"/>
</dbReference>
<proteinExistence type="predicted"/>
<evidence type="ECO:0000313" key="2">
    <source>
        <dbReference type="EMBL" id="GAI99011.1"/>
    </source>
</evidence>
<reference evidence="2" key="1">
    <citation type="journal article" date="2014" name="Front. Microbiol.">
        <title>High frequency of phylogenetically diverse reductive dehalogenase-homologous genes in deep subseafloor sedimentary metagenomes.</title>
        <authorList>
            <person name="Kawai M."/>
            <person name="Futagami T."/>
            <person name="Toyoda A."/>
            <person name="Takaki Y."/>
            <person name="Nishi S."/>
            <person name="Hori S."/>
            <person name="Arai W."/>
            <person name="Tsubouchi T."/>
            <person name="Morono Y."/>
            <person name="Uchiyama I."/>
            <person name="Ito T."/>
            <person name="Fujiyama A."/>
            <person name="Inagaki F."/>
            <person name="Takami H."/>
        </authorList>
    </citation>
    <scope>NUCLEOTIDE SEQUENCE</scope>
    <source>
        <strain evidence="2">Expedition CK06-06</strain>
    </source>
</reference>
<protein>
    <recommendedName>
        <fullName evidence="1">Amidohydrolase-related domain-containing protein</fullName>
    </recommendedName>
</protein>
<accession>X1U5X9</accession>
<feature type="non-terminal residue" evidence="2">
    <location>
        <position position="241"/>
    </location>
</feature>
<dbReference type="EMBL" id="BARW01017116">
    <property type="protein sequence ID" value="GAI99011.1"/>
    <property type="molecule type" value="Genomic_DNA"/>
</dbReference>
<dbReference type="InterPro" id="IPR006680">
    <property type="entry name" value="Amidohydro-rel"/>
</dbReference>
<dbReference type="Gene3D" id="3.20.20.140">
    <property type="entry name" value="Metal-dependent hydrolases"/>
    <property type="match status" value="1"/>
</dbReference>
<feature type="domain" description="Amidohydrolase-related" evidence="1">
    <location>
        <begin position="25"/>
        <end position="172"/>
    </location>
</feature>
<dbReference type="AlphaFoldDB" id="X1U5X9"/>
<organism evidence="2">
    <name type="scientific">marine sediment metagenome</name>
    <dbReference type="NCBI Taxonomy" id="412755"/>
    <lineage>
        <taxon>unclassified sequences</taxon>
        <taxon>metagenomes</taxon>
        <taxon>ecological metagenomes</taxon>
    </lineage>
</organism>
<dbReference type="InterPro" id="IPR032466">
    <property type="entry name" value="Metal_Hydrolase"/>
</dbReference>
<dbReference type="SUPFAM" id="SSF51556">
    <property type="entry name" value="Metallo-dependent hydrolases"/>
    <property type="match status" value="1"/>
</dbReference>